<evidence type="ECO:0000313" key="1">
    <source>
        <dbReference type="EMBL" id="BBX01264.1"/>
    </source>
</evidence>
<protein>
    <submittedName>
        <fullName evidence="1">Uncharacterized protein</fullName>
    </submittedName>
</protein>
<name>A0AAD1M6C7_9MYCO</name>
<gene>
    <name evidence="1" type="ORF">MMOR_22000</name>
</gene>
<evidence type="ECO:0000313" key="2">
    <source>
        <dbReference type="Proteomes" id="UP000466681"/>
    </source>
</evidence>
<dbReference type="EMBL" id="AP022560">
    <property type="protein sequence ID" value="BBX01264.1"/>
    <property type="molecule type" value="Genomic_DNA"/>
</dbReference>
<reference evidence="1 2" key="1">
    <citation type="journal article" date="2019" name="Emerg. Microbes Infect.">
        <title>Comprehensive subspecies identification of 175 nontuberculous mycobacteria species based on 7547 genomic profiles.</title>
        <authorList>
            <person name="Matsumoto Y."/>
            <person name="Kinjo T."/>
            <person name="Motooka D."/>
            <person name="Nabeya D."/>
            <person name="Jung N."/>
            <person name="Uechi K."/>
            <person name="Horii T."/>
            <person name="Iida T."/>
            <person name="Fujita J."/>
            <person name="Nakamura S."/>
        </authorList>
    </citation>
    <scope>NUCLEOTIDE SEQUENCE [LARGE SCALE GENOMIC DNA]</scope>
    <source>
        <strain evidence="1 2">JCM 6375</strain>
    </source>
</reference>
<dbReference type="Proteomes" id="UP000466681">
    <property type="component" value="Chromosome"/>
</dbReference>
<accession>A0AAD1M6C7</accession>
<proteinExistence type="predicted"/>
<dbReference type="AlphaFoldDB" id="A0AAD1M6C7"/>
<sequence>MYGPVAAVSATSAVTGGVGAAIATVRADAVTAAAPTIVIFEEERPTVRHLPVIFDQSLQAPESPYYYGRDNYQDRQLGAAYPMMRVPKHVLHKKVLEAAEEHLKSQRGQE</sequence>
<dbReference type="KEGG" id="mmor:MMOR_22000"/>
<organism evidence="1 2">
    <name type="scientific">Mycolicibacterium moriokaense</name>
    <dbReference type="NCBI Taxonomy" id="39691"/>
    <lineage>
        <taxon>Bacteria</taxon>
        <taxon>Bacillati</taxon>
        <taxon>Actinomycetota</taxon>
        <taxon>Actinomycetes</taxon>
        <taxon>Mycobacteriales</taxon>
        <taxon>Mycobacteriaceae</taxon>
        <taxon>Mycolicibacterium</taxon>
    </lineage>
</organism>
<keyword evidence="2" id="KW-1185">Reference proteome</keyword>